<dbReference type="EMBL" id="JBIGIC010000006">
    <property type="protein sequence ID" value="MFG6487801.1"/>
    <property type="molecule type" value="Genomic_DNA"/>
</dbReference>
<gene>
    <name evidence="3" type="ORF">ACG04R_14045</name>
</gene>
<proteinExistence type="predicted"/>
<feature type="domain" description="Ice-binding protein C-terminal" evidence="2">
    <location>
        <begin position="230"/>
        <end position="253"/>
    </location>
</feature>
<evidence type="ECO:0000256" key="1">
    <source>
        <dbReference type="SAM" id="SignalP"/>
    </source>
</evidence>
<sequence length="259" mass="26399">MSRRVATILAWLSLALAVDASADGLIDVQFGTQGNFLTPTAQYSGGAVLGNTGDQWNLLATPTSGAGSQGTSDVALHDAAGAATGVTLSYHTTGSGAHFSSPFTGSPYDALLTSYLFADSEVGGASIGPGVLTFSGLAPNANYHLILYSVADTPGRGTRFTSGDGLLSEVVRPAGQTSFVEGANYADWTIKATRYGQVTVVMSRVENTLTTGFPEANLNGMQLSGAIAAAVPEPSSAALLLVGLLALGLRHRKPTKSAS</sequence>
<keyword evidence="1" id="KW-0732">Signal</keyword>
<dbReference type="NCBIfam" id="TIGR02595">
    <property type="entry name" value="PEP_CTERM"/>
    <property type="match status" value="1"/>
</dbReference>
<dbReference type="Proteomes" id="UP001606134">
    <property type="component" value="Unassembled WGS sequence"/>
</dbReference>
<feature type="chain" id="PRO_5047503444" evidence="1">
    <location>
        <begin position="23"/>
        <end position="259"/>
    </location>
</feature>
<evidence type="ECO:0000313" key="3">
    <source>
        <dbReference type="EMBL" id="MFG6487801.1"/>
    </source>
</evidence>
<dbReference type="RefSeq" id="WP_394411395.1">
    <property type="nucleotide sequence ID" value="NZ_JBIGIC010000006.1"/>
</dbReference>
<reference evidence="3 4" key="1">
    <citation type="submission" date="2024-08" db="EMBL/GenBank/DDBJ databases">
        <authorList>
            <person name="Lu H."/>
        </authorList>
    </citation>
    <scope>NUCLEOTIDE SEQUENCE [LARGE SCALE GENOMIC DNA]</scope>
    <source>
        <strain evidence="3 4">BYS78W</strain>
    </source>
</reference>
<dbReference type="Pfam" id="PF07589">
    <property type="entry name" value="PEP-CTERM"/>
    <property type="match status" value="1"/>
</dbReference>
<comment type="caution">
    <text evidence="3">The sequence shown here is derived from an EMBL/GenBank/DDBJ whole genome shotgun (WGS) entry which is preliminary data.</text>
</comment>
<accession>A0ABW7HDK1</accession>
<protein>
    <submittedName>
        <fullName evidence="3">PEP-CTERM sorting domain-containing protein</fullName>
    </submittedName>
</protein>
<dbReference type="InterPro" id="IPR013424">
    <property type="entry name" value="Ice-binding_C"/>
</dbReference>
<feature type="signal peptide" evidence="1">
    <location>
        <begin position="1"/>
        <end position="22"/>
    </location>
</feature>
<evidence type="ECO:0000313" key="4">
    <source>
        <dbReference type="Proteomes" id="UP001606134"/>
    </source>
</evidence>
<name>A0ABW7HDK1_9BURK</name>
<organism evidence="3 4">
    <name type="scientific">Pelomonas candidula</name>
    <dbReference type="NCBI Taxonomy" id="3299025"/>
    <lineage>
        <taxon>Bacteria</taxon>
        <taxon>Pseudomonadati</taxon>
        <taxon>Pseudomonadota</taxon>
        <taxon>Betaproteobacteria</taxon>
        <taxon>Burkholderiales</taxon>
        <taxon>Sphaerotilaceae</taxon>
        <taxon>Roseateles</taxon>
    </lineage>
</organism>
<keyword evidence="4" id="KW-1185">Reference proteome</keyword>
<evidence type="ECO:0000259" key="2">
    <source>
        <dbReference type="Pfam" id="PF07589"/>
    </source>
</evidence>